<feature type="region of interest" description="Disordered" evidence="1">
    <location>
        <begin position="1"/>
        <end position="23"/>
    </location>
</feature>
<dbReference type="InterPro" id="IPR016102">
    <property type="entry name" value="Succinyl-CoA_synth-like"/>
</dbReference>
<dbReference type="Gene3D" id="3.40.50.261">
    <property type="entry name" value="Succinyl-CoA synthetase domains"/>
    <property type="match status" value="2"/>
</dbReference>
<keyword evidence="3" id="KW-0436">Ligase</keyword>
<dbReference type="AlphaFoldDB" id="A0A7K3LTG0"/>
<evidence type="ECO:0000256" key="1">
    <source>
        <dbReference type="SAM" id="MobiDB-lite"/>
    </source>
</evidence>
<dbReference type="Pfam" id="PF13549">
    <property type="entry name" value="ATP-grasp_5"/>
    <property type="match status" value="1"/>
</dbReference>
<dbReference type="Pfam" id="PF13380">
    <property type="entry name" value="CoA_binding_2"/>
    <property type="match status" value="1"/>
</dbReference>
<dbReference type="PANTHER" id="PTHR42793">
    <property type="entry name" value="COA BINDING DOMAIN CONTAINING PROTEIN"/>
    <property type="match status" value="1"/>
</dbReference>
<accession>A0A7K3LTG0</accession>
<evidence type="ECO:0000313" key="3">
    <source>
        <dbReference type="EMBL" id="NDK91564.1"/>
    </source>
</evidence>
<dbReference type="InterPro" id="IPR036291">
    <property type="entry name" value="NAD(P)-bd_dom_sf"/>
</dbReference>
<sequence>MRCRFPPSHLPGPAKGHPLSASNGLATAQPTDAAFAAFRTPRSVAVVGASADPTKWGHWIAKGALKGLTQREVWLVNRTGNDVLGHRTYADITDLPGVPELVVVCVPGNHVAGVVSDAAALGTKAFLTITAALSAPDAVRDVLDLHGARMVGPNSLGLFDAESDLQLAWGEFTKGALAIVSQSGQLGSEIAGFADDAGLGVSRFVSVGNQWDVSAREVLDDLVSHTATEAVAVYLESFGDGPEIVAALRKLRDAGKPVIVLSTGASESSRRLAASHTGSLTSSTDLIDAACRAAGAVRVDTPLELVDLAGLLGSVGVPAGNRVAIVSDSGGQGGIAADVASRVDLDVPSLSADLQTELHRHLNDAAATSNPIDLAGAGEADLRTYAQMYRTLASSGEVDAVILTGYFGCYGTDTPSLVPLELDVADELADLVALHRVPLIVHSMSADSPTVYRLRDHGIPVHHDIARALRSLGHANLARIHQGRTVAPLDPIRLGPSDTYGNARDSLQQHGIRFAPARTVTCGADVEAATAELTAPYVLKAGWIAHKTEVGGIALGLADAALATAALLDMQQRLGHGEYVLEEQDTDRNVVEILVGARRDRDLGPTITVGGGGTEAELWQDVRTELAPVDVATARDMLTTLTSWRLLTGWRGKPAVDIDSLAAVIARVSEILVADDTIAELEINPVRVGPGGSLAADALVVRRADTEGPR</sequence>
<reference evidence="3 4" key="1">
    <citation type="submission" date="2020-01" db="EMBL/GenBank/DDBJ databases">
        <title>Investigation of new actinobacteria for the biodesulphurisation of diesel fuel.</title>
        <authorList>
            <person name="Athi Narayanan S.M."/>
        </authorList>
    </citation>
    <scope>NUCLEOTIDE SEQUENCE [LARGE SCALE GENOMIC DNA]</scope>
    <source>
        <strain evidence="3 4">213E</strain>
    </source>
</reference>
<dbReference type="GO" id="GO:0016874">
    <property type="term" value="F:ligase activity"/>
    <property type="evidence" value="ECO:0007669"/>
    <property type="project" value="UniProtKB-KW"/>
</dbReference>
<dbReference type="SUPFAM" id="SSF52210">
    <property type="entry name" value="Succinyl-CoA synthetase domains"/>
    <property type="match status" value="2"/>
</dbReference>
<comment type="caution">
    <text evidence="3">The sequence shown here is derived from an EMBL/GenBank/DDBJ whole genome shotgun (WGS) entry which is preliminary data.</text>
</comment>
<proteinExistence type="predicted"/>
<dbReference type="Gene3D" id="3.40.50.720">
    <property type="entry name" value="NAD(P)-binding Rossmann-like Domain"/>
    <property type="match status" value="1"/>
</dbReference>
<dbReference type="PANTHER" id="PTHR42793:SF1">
    <property type="entry name" value="PEPTIDYL-LYSINE N-ACETYLTRANSFERASE PATZ"/>
    <property type="match status" value="1"/>
</dbReference>
<dbReference type="InterPro" id="IPR032875">
    <property type="entry name" value="Succ_CoA_lig_flav_dom"/>
</dbReference>
<dbReference type="InterPro" id="IPR003781">
    <property type="entry name" value="CoA-bd"/>
</dbReference>
<dbReference type="SUPFAM" id="SSF51735">
    <property type="entry name" value="NAD(P)-binding Rossmann-fold domains"/>
    <property type="match status" value="1"/>
</dbReference>
<gene>
    <name evidence="3" type="ORF">GYA93_18565</name>
</gene>
<dbReference type="GO" id="GO:0005524">
    <property type="term" value="F:ATP binding"/>
    <property type="evidence" value="ECO:0007669"/>
    <property type="project" value="InterPro"/>
</dbReference>
<feature type="domain" description="CoA-binding" evidence="2">
    <location>
        <begin position="38"/>
        <end position="133"/>
    </location>
</feature>
<dbReference type="Pfam" id="PF13607">
    <property type="entry name" value="Succ_CoA_lig"/>
    <property type="match status" value="1"/>
</dbReference>
<dbReference type="InterPro" id="IPR013815">
    <property type="entry name" value="ATP_grasp_subdomain_1"/>
</dbReference>
<dbReference type="SMART" id="SM00881">
    <property type="entry name" value="CoA_binding"/>
    <property type="match status" value="1"/>
</dbReference>
<name>A0A7K3LTG0_9ACTN</name>
<dbReference type="Proteomes" id="UP000466307">
    <property type="component" value="Unassembled WGS sequence"/>
</dbReference>
<evidence type="ECO:0000259" key="2">
    <source>
        <dbReference type="SMART" id="SM00881"/>
    </source>
</evidence>
<evidence type="ECO:0000313" key="4">
    <source>
        <dbReference type="Proteomes" id="UP000466307"/>
    </source>
</evidence>
<protein>
    <submittedName>
        <fullName evidence="3">Acetate--CoA ligase family protein</fullName>
    </submittedName>
</protein>
<organism evidence="3 4">
    <name type="scientific">Gordonia desulfuricans</name>
    <dbReference type="NCBI Taxonomy" id="89051"/>
    <lineage>
        <taxon>Bacteria</taxon>
        <taxon>Bacillati</taxon>
        <taxon>Actinomycetota</taxon>
        <taxon>Actinomycetes</taxon>
        <taxon>Mycobacteriales</taxon>
        <taxon>Gordoniaceae</taxon>
        <taxon>Gordonia</taxon>
    </lineage>
</organism>
<dbReference type="SUPFAM" id="SSF56059">
    <property type="entry name" value="Glutathione synthetase ATP-binding domain-like"/>
    <property type="match status" value="1"/>
</dbReference>
<dbReference type="Gene3D" id="3.30.1490.20">
    <property type="entry name" value="ATP-grasp fold, A domain"/>
    <property type="match status" value="1"/>
</dbReference>
<dbReference type="EMBL" id="JAADZU010000073">
    <property type="protein sequence ID" value="NDK91564.1"/>
    <property type="molecule type" value="Genomic_DNA"/>
</dbReference>
<dbReference type="Gene3D" id="3.30.470.20">
    <property type="entry name" value="ATP-grasp fold, B domain"/>
    <property type="match status" value="1"/>
</dbReference>
<keyword evidence="4" id="KW-1185">Reference proteome</keyword>